<gene>
    <name evidence="6" type="ORF">GCM10009533_62680</name>
</gene>
<evidence type="ECO:0000256" key="1">
    <source>
        <dbReference type="ARBA" id="ARBA00023015"/>
    </source>
</evidence>
<dbReference type="Proteomes" id="UP001500729">
    <property type="component" value="Unassembled WGS sequence"/>
</dbReference>
<dbReference type="PROSITE" id="PS50977">
    <property type="entry name" value="HTH_TETR_2"/>
    <property type="match status" value="1"/>
</dbReference>
<evidence type="ECO:0000313" key="7">
    <source>
        <dbReference type="Proteomes" id="UP001500729"/>
    </source>
</evidence>
<proteinExistence type="predicted"/>
<accession>A0ABN1DZZ8</accession>
<name>A0ABN1DZZ8_SACER</name>
<dbReference type="InterPro" id="IPR036271">
    <property type="entry name" value="Tet_transcr_reg_TetR-rel_C_sf"/>
</dbReference>
<feature type="domain" description="HTH tetR-type" evidence="5">
    <location>
        <begin position="69"/>
        <end position="129"/>
    </location>
</feature>
<dbReference type="Pfam" id="PF13305">
    <property type="entry name" value="TetR_C_33"/>
    <property type="match status" value="1"/>
</dbReference>
<dbReference type="InterPro" id="IPR050109">
    <property type="entry name" value="HTH-type_TetR-like_transc_reg"/>
</dbReference>
<sequence>MDAESAVRPGDDRRAAGEIGQVGELVVLARGCHGPNVVIDNKVGNGNNDSGVNIPGKLPVMAGERYHHGDLRAALLDAASAALRVRGVDALSLRELARDVGVSHAAPRRHFRDRQALLNALALRGFQRLSAELDAAAGTGGRFRARLTVMARAYVDFAVRDPELLELMFVRKHAPDASEELVAAGRRLGEQMLAVIVDGQRSGDVHGGDAEGIGLAVFAALHGFAGLATSGMLPGLDTGEALERILDELLHGATPR</sequence>
<comment type="caution">
    <text evidence="6">The sequence shown here is derived from an EMBL/GenBank/DDBJ whole genome shotgun (WGS) entry which is preliminary data.</text>
</comment>
<dbReference type="SUPFAM" id="SSF48498">
    <property type="entry name" value="Tetracyclin repressor-like, C-terminal domain"/>
    <property type="match status" value="1"/>
</dbReference>
<organism evidence="6 7">
    <name type="scientific">Saccharopolyspora erythraea</name>
    <name type="common">Streptomyces erythraeus</name>
    <dbReference type="NCBI Taxonomy" id="1836"/>
    <lineage>
        <taxon>Bacteria</taxon>
        <taxon>Bacillati</taxon>
        <taxon>Actinomycetota</taxon>
        <taxon>Actinomycetes</taxon>
        <taxon>Pseudonocardiales</taxon>
        <taxon>Pseudonocardiaceae</taxon>
        <taxon>Saccharopolyspora</taxon>
    </lineage>
</organism>
<keyword evidence="2 4" id="KW-0238">DNA-binding</keyword>
<dbReference type="InterPro" id="IPR001647">
    <property type="entry name" value="HTH_TetR"/>
</dbReference>
<dbReference type="SUPFAM" id="SSF46689">
    <property type="entry name" value="Homeodomain-like"/>
    <property type="match status" value="1"/>
</dbReference>
<evidence type="ECO:0000256" key="4">
    <source>
        <dbReference type="PROSITE-ProRule" id="PRU00335"/>
    </source>
</evidence>
<keyword evidence="7" id="KW-1185">Reference proteome</keyword>
<dbReference type="PANTHER" id="PTHR30055">
    <property type="entry name" value="HTH-TYPE TRANSCRIPTIONAL REGULATOR RUTR"/>
    <property type="match status" value="1"/>
</dbReference>
<protein>
    <recommendedName>
        <fullName evidence="5">HTH tetR-type domain-containing protein</fullName>
    </recommendedName>
</protein>
<dbReference type="InterPro" id="IPR009057">
    <property type="entry name" value="Homeodomain-like_sf"/>
</dbReference>
<evidence type="ECO:0000313" key="6">
    <source>
        <dbReference type="EMBL" id="GAA0556406.1"/>
    </source>
</evidence>
<dbReference type="PANTHER" id="PTHR30055:SF220">
    <property type="entry name" value="TETR-FAMILY REGULATORY PROTEIN"/>
    <property type="match status" value="1"/>
</dbReference>
<feature type="DNA-binding region" description="H-T-H motif" evidence="4">
    <location>
        <begin position="92"/>
        <end position="111"/>
    </location>
</feature>
<dbReference type="Pfam" id="PF00440">
    <property type="entry name" value="TetR_N"/>
    <property type="match status" value="1"/>
</dbReference>
<evidence type="ECO:0000259" key="5">
    <source>
        <dbReference type="PROSITE" id="PS50977"/>
    </source>
</evidence>
<keyword evidence="1" id="KW-0805">Transcription regulation</keyword>
<dbReference type="EMBL" id="BAAAGS010000070">
    <property type="protein sequence ID" value="GAA0556406.1"/>
    <property type="molecule type" value="Genomic_DNA"/>
</dbReference>
<reference evidence="6 7" key="1">
    <citation type="journal article" date="2019" name="Int. J. Syst. Evol. Microbiol.">
        <title>The Global Catalogue of Microorganisms (GCM) 10K type strain sequencing project: providing services to taxonomists for standard genome sequencing and annotation.</title>
        <authorList>
            <consortium name="The Broad Institute Genomics Platform"/>
            <consortium name="The Broad Institute Genome Sequencing Center for Infectious Disease"/>
            <person name="Wu L."/>
            <person name="Ma J."/>
        </authorList>
    </citation>
    <scope>NUCLEOTIDE SEQUENCE [LARGE SCALE GENOMIC DNA]</scope>
    <source>
        <strain evidence="6 7">JCM 10303</strain>
    </source>
</reference>
<evidence type="ECO:0000256" key="2">
    <source>
        <dbReference type="ARBA" id="ARBA00023125"/>
    </source>
</evidence>
<evidence type="ECO:0000256" key="3">
    <source>
        <dbReference type="ARBA" id="ARBA00023163"/>
    </source>
</evidence>
<dbReference type="InterPro" id="IPR025996">
    <property type="entry name" value="MT1864/Rv1816-like_C"/>
</dbReference>
<keyword evidence="3" id="KW-0804">Transcription</keyword>
<dbReference type="Gene3D" id="1.10.357.10">
    <property type="entry name" value="Tetracycline Repressor, domain 2"/>
    <property type="match status" value="1"/>
</dbReference>